<organism evidence="2 3">
    <name type="scientific">Setaria viridis</name>
    <name type="common">Green bristlegrass</name>
    <name type="synonym">Setaria italica subsp. viridis</name>
    <dbReference type="NCBI Taxonomy" id="4556"/>
    <lineage>
        <taxon>Eukaryota</taxon>
        <taxon>Viridiplantae</taxon>
        <taxon>Streptophyta</taxon>
        <taxon>Embryophyta</taxon>
        <taxon>Tracheophyta</taxon>
        <taxon>Spermatophyta</taxon>
        <taxon>Magnoliopsida</taxon>
        <taxon>Liliopsida</taxon>
        <taxon>Poales</taxon>
        <taxon>Poaceae</taxon>
        <taxon>PACMAD clade</taxon>
        <taxon>Panicoideae</taxon>
        <taxon>Panicodae</taxon>
        <taxon>Paniceae</taxon>
        <taxon>Cenchrinae</taxon>
        <taxon>Setaria</taxon>
    </lineage>
</organism>
<reference evidence="2" key="1">
    <citation type="submission" date="2019-03" db="EMBL/GenBank/DDBJ databases">
        <title>WGS assembly of Setaria viridis.</title>
        <authorList>
            <person name="Huang P."/>
            <person name="Jenkins J."/>
            <person name="Grimwood J."/>
            <person name="Barry K."/>
            <person name="Healey A."/>
            <person name="Mamidi S."/>
            <person name="Sreedasyam A."/>
            <person name="Shu S."/>
            <person name="Feldman M."/>
            <person name="Wu J."/>
            <person name="Yu Y."/>
            <person name="Chen C."/>
            <person name="Johnson J."/>
            <person name="Rokhsar D."/>
            <person name="Baxter I."/>
            <person name="Schmutz J."/>
            <person name="Brutnell T."/>
            <person name="Kellogg E."/>
        </authorList>
    </citation>
    <scope>NUCLEOTIDE SEQUENCE [LARGE SCALE GENOMIC DNA]</scope>
</reference>
<proteinExistence type="predicted"/>
<dbReference type="AlphaFoldDB" id="A0A4U6W2M4"/>
<feature type="compositionally biased region" description="Basic residues" evidence="1">
    <location>
        <begin position="90"/>
        <end position="101"/>
    </location>
</feature>
<evidence type="ECO:0000256" key="1">
    <source>
        <dbReference type="SAM" id="MobiDB-lite"/>
    </source>
</evidence>
<sequence length="124" mass="13730">MRERLPVRKQRRRRTSQRHASTVKERGGGGRLIGWRCAYDFIALMISSWSSCSRSSAVQDEAVPNVQVPQGVHAHDVREVPLPAGAGGRPAHHAPRARPRRAGPAEQLLQHLAGTNQRYIEAQG</sequence>
<feature type="compositionally biased region" description="Basic residues" evidence="1">
    <location>
        <begin position="7"/>
        <end position="17"/>
    </location>
</feature>
<dbReference type="Proteomes" id="UP000298652">
    <property type="component" value="Chromosome 2"/>
</dbReference>
<evidence type="ECO:0000313" key="2">
    <source>
        <dbReference type="EMBL" id="TKW34799.1"/>
    </source>
</evidence>
<dbReference type="EMBL" id="CM016553">
    <property type="protein sequence ID" value="TKW34799.1"/>
    <property type="molecule type" value="Genomic_DNA"/>
</dbReference>
<name>A0A4U6W2M4_SETVI</name>
<feature type="region of interest" description="Disordered" evidence="1">
    <location>
        <begin position="81"/>
        <end position="106"/>
    </location>
</feature>
<gene>
    <name evidence="2" type="ORF">SEVIR_2G329600v2</name>
</gene>
<protein>
    <submittedName>
        <fullName evidence="2">Uncharacterized protein</fullName>
    </submittedName>
</protein>
<dbReference type="Gramene" id="TKW34799">
    <property type="protein sequence ID" value="TKW34799"/>
    <property type="gene ID" value="SEVIR_2G329600v2"/>
</dbReference>
<feature type="region of interest" description="Disordered" evidence="1">
    <location>
        <begin position="1"/>
        <end position="27"/>
    </location>
</feature>
<evidence type="ECO:0000313" key="3">
    <source>
        <dbReference type="Proteomes" id="UP000298652"/>
    </source>
</evidence>
<keyword evidence="3" id="KW-1185">Reference proteome</keyword>
<accession>A0A4U6W2M4</accession>